<proteinExistence type="predicted"/>
<dbReference type="CDD" id="cd00570">
    <property type="entry name" value="GST_N_family"/>
    <property type="match status" value="1"/>
</dbReference>
<dbReference type="SFLD" id="SFLDG00358">
    <property type="entry name" value="Main_(cytGST)"/>
    <property type="match status" value="1"/>
</dbReference>
<dbReference type="Proteomes" id="UP000799444">
    <property type="component" value="Unassembled WGS sequence"/>
</dbReference>
<dbReference type="EMBL" id="ML996103">
    <property type="protein sequence ID" value="KAF2739650.1"/>
    <property type="molecule type" value="Genomic_DNA"/>
</dbReference>
<dbReference type="InterPro" id="IPR036282">
    <property type="entry name" value="Glutathione-S-Trfase_C_sf"/>
</dbReference>
<keyword evidence="4" id="KW-1185">Reference proteome</keyword>
<dbReference type="CDD" id="cd00299">
    <property type="entry name" value="GST_C_family"/>
    <property type="match status" value="1"/>
</dbReference>
<gene>
    <name evidence="3" type="ORF">EJ04DRAFT_540536</name>
</gene>
<sequence length="241" mass="26957">MSTNGITNGSTPKITLYTNHRCPWAHRAHIVIKELGLPYEEVIIDLDKPREPWYLEVNPRGLVPSIKYNDTILTESAIVSHFLCDAHPSHLVPSPGSPTAALARARINFFVDTWVSKAGSYWFQVMRKEEGGERDALVQEFLGIVKKEIEPLLEGAEPYFGGSEKITLAEALVAPFIVRIYAFARNGMLPASMAEGLEALPNFSKWAAKAIEHESVRYIWDEEGVVEGARRRIASLKAQQK</sequence>
<comment type="caution">
    <text evidence="3">The sequence shown here is derived from an EMBL/GenBank/DDBJ whole genome shotgun (WGS) entry which is preliminary data.</text>
</comment>
<dbReference type="PROSITE" id="PS50404">
    <property type="entry name" value="GST_NTER"/>
    <property type="match status" value="1"/>
</dbReference>
<dbReference type="SUPFAM" id="SSF52833">
    <property type="entry name" value="Thioredoxin-like"/>
    <property type="match status" value="1"/>
</dbReference>
<reference evidence="3" key="1">
    <citation type="journal article" date="2020" name="Stud. Mycol.">
        <title>101 Dothideomycetes genomes: a test case for predicting lifestyles and emergence of pathogens.</title>
        <authorList>
            <person name="Haridas S."/>
            <person name="Albert R."/>
            <person name="Binder M."/>
            <person name="Bloem J."/>
            <person name="Labutti K."/>
            <person name="Salamov A."/>
            <person name="Andreopoulos B."/>
            <person name="Baker S."/>
            <person name="Barry K."/>
            <person name="Bills G."/>
            <person name="Bluhm B."/>
            <person name="Cannon C."/>
            <person name="Castanera R."/>
            <person name="Culley D."/>
            <person name="Daum C."/>
            <person name="Ezra D."/>
            <person name="Gonzalez J."/>
            <person name="Henrissat B."/>
            <person name="Kuo A."/>
            <person name="Liang C."/>
            <person name="Lipzen A."/>
            <person name="Lutzoni F."/>
            <person name="Magnuson J."/>
            <person name="Mondo S."/>
            <person name="Nolan M."/>
            <person name="Ohm R."/>
            <person name="Pangilinan J."/>
            <person name="Park H.-J."/>
            <person name="Ramirez L."/>
            <person name="Alfaro M."/>
            <person name="Sun H."/>
            <person name="Tritt A."/>
            <person name="Yoshinaga Y."/>
            <person name="Zwiers L.-H."/>
            <person name="Turgeon B."/>
            <person name="Goodwin S."/>
            <person name="Spatafora J."/>
            <person name="Crous P."/>
            <person name="Grigoriev I."/>
        </authorList>
    </citation>
    <scope>NUCLEOTIDE SEQUENCE</scope>
    <source>
        <strain evidence="3">CBS 125425</strain>
    </source>
</reference>
<evidence type="ECO:0000259" key="1">
    <source>
        <dbReference type="PROSITE" id="PS50404"/>
    </source>
</evidence>
<dbReference type="SFLD" id="SFLDS00019">
    <property type="entry name" value="Glutathione_Transferase_(cytos"/>
    <property type="match status" value="1"/>
</dbReference>
<dbReference type="InterPro" id="IPR050983">
    <property type="entry name" value="GST_Omega/HSP26"/>
</dbReference>
<organism evidence="3 4">
    <name type="scientific">Polyplosphaeria fusca</name>
    <dbReference type="NCBI Taxonomy" id="682080"/>
    <lineage>
        <taxon>Eukaryota</taxon>
        <taxon>Fungi</taxon>
        <taxon>Dikarya</taxon>
        <taxon>Ascomycota</taxon>
        <taxon>Pezizomycotina</taxon>
        <taxon>Dothideomycetes</taxon>
        <taxon>Pleosporomycetidae</taxon>
        <taxon>Pleosporales</taxon>
        <taxon>Tetraplosphaeriaceae</taxon>
        <taxon>Polyplosphaeria</taxon>
    </lineage>
</organism>
<dbReference type="InterPro" id="IPR040079">
    <property type="entry name" value="Glutathione_S-Trfase"/>
</dbReference>
<dbReference type="Gene3D" id="3.40.30.10">
    <property type="entry name" value="Glutaredoxin"/>
    <property type="match status" value="1"/>
</dbReference>
<dbReference type="PROSITE" id="PS50405">
    <property type="entry name" value="GST_CTER"/>
    <property type="match status" value="1"/>
</dbReference>
<dbReference type="AlphaFoldDB" id="A0A9P4V8M2"/>
<dbReference type="PANTHER" id="PTHR43968">
    <property type="match status" value="1"/>
</dbReference>
<accession>A0A9P4V8M2</accession>
<dbReference type="OrthoDB" id="202840at2759"/>
<feature type="domain" description="GST N-terminal" evidence="1">
    <location>
        <begin position="12"/>
        <end position="91"/>
    </location>
</feature>
<feature type="domain" description="GST C-terminal" evidence="2">
    <location>
        <begin position="96"/>
        <end position="241"/>
    </location>
</feature>
<evidence type="ECO:0000313" key="3">
    <source>
        <dbReference type="EMBL" id="KAF2739650.1"/>
    </source>
</evidence>
<dbReference type="PANTHER" id="PTHR43968:SF8">
    <property type="entry name" value="S-TRANSFERASE, PUTATIVE (AFU_ORTHOLOGUE AFUA_2G00590)-RELATED"/>
    <property type="match status" value="1"/>
</dbReference>
<dbReference type="InterPro" id="IPR004045">
    <property type="entry name" value="Glutathione_S-Trfase_N"/>
</dbReference>
<dbReference type="Gene3D" id="1.20.1050.10">
    <property type="match status" value="1"/>
</dbReference>
<dbReference type="GO" id="GO:0005737">
    <property type="term" value="C:cytoplasm"/>
    <property type="evidence" value="ECO:0007669"/>
    <property type="project" value="TreeGrafter"/>
</dbReference>
<dbReference type="InterPro" id="IPR036249">
    <property type="entry name" value="Thioredoxin-like_sf"/>
</dbReference>
<dbReference type="Pfam" id="PF13409">
    <property type="entry name" value="GST_N_2"/>
    <property type="match status" value="1"/>
</dbReference>
<dbReference type="InterPro" id="IPR010987">
    <property type="entry name" value="Glutathione-S-Trfase_C-like"/>
</dbReference>
<protein>
    <submittedName>
        <fullName evidence="3">Thioredoxin-like protein</fullName>
    </submittedName>
</protein>
<evidence type="ECO:0000259" key="2">
    <source>
        <dbReference type="PROSITE" id="PS50405"/>
    </source>
</evidence>
<name>A0A9P4V8M2_9PLEO</name>
<dbReference type="SUPFAM" id="SSF47616">
    <property type="entry name" value="GST C-terminal domain-like"/>
    <property type="match status" value="1"/>
</dbReference>
<evidence type="ECO:0000313" key="4">
    <source>
        <dbReference type="Proteomes" id="UP000799444"/>
    </source>
</evidence>